<keyword evidence="1" id="KW-0175">Coiled coil</keyword>
<feature type="coiled-coil region" evidence="1">
    <location>
        <begin position="128"/>
        <end position="176"/>
    </location>
</feature>
<sequence>MQSVGGPSYPLFWRLNSKGAEREKSLHLSEITYMNASEDQQSLETPAASVVPSTIDPLPFAPQSPCIRDDSTSLPPGLLHQPMPTTLPSPPVETMLKLILKELRNLKLTHDQAHTKANKQLAQPNSNISQLISQISQLEQRISDIEDAHHGSTTVVNQSQAELEALQVKLDDLRID</sequence>
<dbReference type="AlphaFoldDB" id="A0AAV7W1S1"/>
<evidence type="ECO:0000256" key="1">
    <source>
        <dbReference type="SAM" id="Coils"/>
    </source>
</evidence>
<dbReference type="Proteomes" id="UP001066276">
    <property type="component" value="Chromosome 1_2"/>
</dbReference>
<comment type="caution">
    <text evidence="2">The sequence shown here is derived from an EMBL/GenBank/DDBJ whole genome shotgun (WGS) entry which is preliminary data.</text>
</comment>
<gene>
    <name evidence="2" type="ORF">NDU88_003310</name>
</gene>
<accession>A0AAV7W1S1</accession>
<dbReference type="EMBL" id="JANPWB010000002">
    <property type="protein sequence ID" value="KAJ1207920.1"/>
    <property type="molecule type" value="Genomic_DNA"/>
</dbReference>
<evidence type="ECO:0000313" key="2">
    <source>
        <dbReference type="EMBL" id="KAJ1207920.1"/>
    </source>
</evidence>
<evidence type="ECO:0000313" key="3">
    <source>
        <dbReference type="Proteomes" id="UP001066276"/>
    </source>
</evidence>
<organism evidence="2 3">
    <name type="scientific">Pleurodeles waltl</name>
    <name type="common">Iberian ribbed newt</name>
    <dbReference type="NCBI Taxonomy" id="8319"/>
    <lineage>
        <taxon>Eukaryota</taxon>
        <taxon>Metazoa</taxon>
        <taxon>Chordata</taxon>
        <taxon>Craniata</taxon>
        <taxon>Vertebrata</taxon>
        <taxon>Euteleostomi</taxon>
        <taxon>Amphibia</taxon>
        <taxon>Batrachia</taxon>
        <taxon>Caudata</taxon>
        <taxon>Salamandroidea</taxon>
        <taxon>Salamandridae</taxon>
        <taxon>Pleurodelinae</taxon>
        <taxon>Pleurodeles</taxon>
    </lineage>
</organism>
<protein>
    <submittedName>
        <fullName evidence="2">Uncharacterized protein</fullName>
    </submittedName>
</protein>
<reference evidence="2" key="1">
    <citation type="journal article" date="2022" name="bioRxiv">
        <title>Sequencing and chromosome-scale assembly of the giantPleurodeles waltlgenome.</title>
        <authorList>
            <person name="Brown T."/>
            <person name="Elewa A."/>
            <person name="Iarovenko S."/>
            <person name="Subramanian E."/>
            <person name="Araus A.J."/>
            <person name="Petzold A."/>
            <person name="Susuki M."/>
            <person name="Suzuki K.-i.T."/>
            <person name="Hayashi T."/>
            <person name="Toyoda A."/>
            <person name="Oliveira C."/>
            <person name="Osipova E."/>
            <person name="Leigh N.D."/>
            <person name="Simon A."/>
            <person name="Yun M.H."/>
        </authorList>
    </citation>
    <scope>NUCLEOTIDE SEQUENCE</scope>
    <source>
        <strain evidence="2">20211129_DDA</strain>
        <tissue evidence="2">Liver</tissue>
    </source>
</reference>
<keyword evidence="3" id="KW-1185">Reference proteome</keyword>
<name>A0AAV7W1S1_PLEWA</name>
<proteinExistence type="predicted"/>